<protein>
    <submittedName>
        <fullName evidence="1">Uncharacterized protein</fullName>
    </submittedName>
</protein>
<comment type="caution">
    <text evidence="1">The sequence shown here is derived from an EMBL/GenBank/DDBJ whole genome shotgun (WGS) entry which is preliminary data.</text>
</comment>
<organism evidence="1 2">
    <name type="scientific">Cirrhinus mrigala</name>
    <name type="common">Mrigala</name>
    <dbReference type="NCBI Taxonomy" id="683832"/>
    <lineage>
        <taxon>Eukaryota</taxon>
        <taxon>Metazoa</taxon>
        <taxon>Chordata</taxon>
        <taxon>Craniata</taxon>
        <taxon>Vertebrata</taxon>
        <taxon>Euteleostomi</taxon>
        <taxon>Actinopterygii</taxon>
        <taxon>Neopterygii</taxon>
        <taxon>Teleostei</taxon>
        <taxon>Ostariophysi</taxon>
        <taxon>Cypriniformes</taxon>
        <taxon>Cyprinidae</taxon>
        <taxon>Labeoninae</taxon>
        <taxon>Labeonini</taxon>
        <taxon>Cirrhinus</taxon>
    </lineage>
</organism>
<dbReference type="EMBL" id="JAMKFB020000023">
    <property type="protein sequence ID" value="KAL0158639.1"/>
    <property type="molecule type" value="Genomic_DNA"/>
</dbReference>
<keyword evidence="2" id="KW-1185">Reference proteome</keyword>
<reference evidence="1 2" key="1">
    <citation type="submission" date="2024-05" db="EMBL/GenBank/DDBJ databases">
        <title>Genome sequencing and assembly of Indian major carp, Cirrhinus mrigala (Hamilton, 1822).</title>
        <authorList>
            <person name="Mohindra V."/>
            <person name="Chowdhury L.M."/>
            <person name="Lal K."/>
            <person name="Jena J.K."/>
        </authorList>
    </citation>
    <scope>NUCLEOTIDE SEQUENCE [LARGE SCALE GENOMIC DNA]</scope>
    <source>
        <strain evidence="1">CM1030</strain>
        <tissue evidence="1">Blood</tissue>
    </source>
</reference>
<dbReference type="AlphaFoldDB" id="A0ABD0N985"/>
<feature type="non-terminal residue" evidence="1">
    <location>
        <position position="78"/>
    </location>
</feature>
<proteinExistence type="predicted"/>
<gene>
    <name evidence="1" type="ORF">M9458_046715</name>
</gene>
<accession>A0ABD0N985</accession>
<evidence type="ECO:0000313" key="2">
    <source>
        <dbReference type="Proteomes" id="UP001529510"/>
    </source>
</evidence>
<evidence type="ECO:0000313" key="1">
    <source>
        <dbReference type="EMBL" id="KAL0158639.1"/>
    </source>
</evidence>
<name>A0ABD0N985_CIRMR</name>
<sequence>MEEAFLSPPMIKQWRLFNLPKTLLRFRTCKTLKPARGMDNSTQTNITLKYLKHMESLAKFAPPSAPYMTMLDSFHSPS</sequence>
<dbReference type="Proteomes" id="UP001529510">
    <property type="component" value="Unassembled WGS sequence"/>
</dbReference>